<sequence length="253" mass="27466">MTPTLNVGTWNIRGAAPDRLETVVAAAATLDADVLVLTESTRQHLALHDLFAGHGWDIHATLPPARYRGVAIAVRSGVTTERVEVADPCSPWAGVAALRVEGVTLIGLYGPGSDSVVDGRKIKEEWWRGLHRIADDHRQLPAIMIGDLNNGVRGVDEWSRTFHRSELFEQLADHGFDDGWRSRHGSAARAASWWSRTGHPFRLDHIHTTRSLAVLEADYVLRSGGHQLVSPPGEGRSGVSDHAALVATIGLLG</sequence>
<evidence type="ECO:0000313" key="2">
    <source>
        <dbReference type="EMBL" id="TDT14611.1"/>
    </source>
</evidence>
<keyword evidence="2" id="KW-0540">Nuclease</keyword>
<proteinExistence type="predicted"/>
<comment type="caution">
    <text evidence="2">The sequence shown here is derived from an EMBL/GenBank/DDBJ whole genome shotgun (WGS) entry which is preliminary data.</text>
</comment>
<dbReference type="RefSeq" id="WP_133867141.1">
    <property type="nucleotide sequence ID" value="NZ_SOAU01000001.1"/>
</dbReference>
<dbReference type="Pfam" id="PF03372">
    <property type="entry name" value="Exo_endo_phos"/>
    <property type="match status" value="1"/>
</dbReference>
<dbReference type="Proteomes" id="UP000294558">
    <property type="component" value="Unassembled WGS sequence"/>
</dbReference>
<dbReference type="OrthoDB" id="4520214at2"/>
<feature type="domain" description="Endonuclease/exonuclease/phosphatase" evidence="1">
    <location>
        <begin position="8"/>
        <end position="242"/>
    </location>
</feature>
<dbReference type="GO" id="GO:0004527">
    <property type="term" value="F:exonuclease activity"/>
    <property type="evidence" value="ECO:0007669"/>
    <property type="project" value="UniProtKB-KW"/>
</dbReference>
<organism evidence="2 3">
    <name type="scientific">Ilumatobacter fluminis</name>
    <dbReference type="NCBI Taxonomy" id="467091"/>
    <lineage>
        <taxon>Bacteria</taxon>
        <taxon>Bacillati</taxon>
        <taxon>Actinomycetota</taxon>
        <taxon>Acidimicrobiia</taxon>
        <taxon>Acidimicrobiales</taxon>
        <taxon>Ilumatobacteraceae</taxon>
        <taxon>Ilumatobacter</taxon>
    </lineage>
</organism>
<keyword evidence="2" id="KW-0255">Endonuclease</keyword>
<accession>A0A4R7HUJ3</accession>
<evidence type="ECO:0000259" key="1">
    <source>
        <dbReference type="Pfam" id="PF03372"/>
    </source>
</evidence>
<dbReference type="InterPro" id="IPR005135">
    <property type="entry name" value="Endo/exonuclease/phosphatase"/>
</dbReference>
<reference evidence="2 3" key="1">
    <citation type="submission" date="2019-03" db="EMBL/GenBank/DDBJ databases">
        <title>Sequencing the genomes of 1000 actinobacteria strains.</title>
        <authorList>
            <person name="Klenk H.-P."/>
        </authorList>
    </citation>
    <scope>NUCLEOTIDE SEQUENCE [LARGE SCALE GENOMIC DNA]</scope>
    <source>
        <strain evidence="2 3">DSM 18936</strain>
    </source>
</reference>
<dbReference type="InterPro" id="IPR036691">
    <property type="entry name" value="Endo/exonu/phosph_ase_sf"/>
</dbReference>
<keyword evidence="2" id="KW-0378">Hydrolase</keyword>
<dbReference type="EMBL" id="SOAU01000001">
    <property type="protein sequence ID" value="TDT14611.1"/>
    <property type="molecule type" value="Genomic_DNA"/>
</dbReference>
<name>A0A4R7HUJ3_9ACTN</name>
<keyword evidence="3" id="KW-1185">Reference proteome</keyword>
<dbReference type="Gene3D" id="3.60.10.10">
    <property type="entry name" value="Endonuclease/exonuclease/phosphatase"/>
    <property type="match status" value="1"/>
</dbReference>
<dbReference type="SUPFAM" id="SSF56219">
    <property type="entry name" value="DNase I-like"/>
    <property type="match status" value="1"/>
</dbReference>
<evidence type="ECO:0000313" key="3">
    <source>
        <dbReference type="Proteomes" id="UP000294558"/>
    </source>
</evidence>
<protein>
    <submittedName>
        <fullName evidence="2">Endonuclease/exonuclease/phosphatase family metal-dependent hydrolase</fullName>
    </submittedName>
</protein>
<keyword evidence="2" id="KW-0269">Exonuclease</keyword>
<gene>
    <name evidence="2" type="ORF">BDK89_0166</name>
</gene>
<dbReference type="GO" id="GO:0004519">
    <property type="term" value="F:endonuclease activity"/>
    <property type="evidence" value="ECO:0007669"/>
    <property type="project" value="UniProtKB-KW"/>
</dbReference>
<dbReference type="AlphaFoldDB" id="A0A4R7HUJ3"/>